<protein>
    <submittedName>
        <fullName evidence="3">Uncharacterized protein</fullName>
    </submittedName>
</protein>
<feature type="transmembrane region" description="Helical" evidence="2">
    <location>
        <begin position="468"/>
        <end position="488"/>
    </location>
</feature>
<reference evidence="3 4" key="1">
    <citation type="journal article" date="2019" name="Nat. Ecol. Evol.">
        <title>Megaphylogeny resolves global patterns of mushroom evolution.</title>
        <authorList>
            <person name="Varga T."/>
            <person name="Krizsan K."/>
            <person name="Foldi C."/>
            <person name="Dima B."/>
            <person name="Sanchez-Garcia M."/>
            <person name="Sanchez-Ramirez S."/>
            <person name="Szollosi G.J."/>
            <person name="Szarkandi J.G."/>
            <person name="Papp V."/>
            <person name="Albert L."/>
            <person name="Andreopoulos W."/>
            <person name="Angelini C."/>
            <person name="Antonin V."/>
            <person name="Barry K.W."/>
            <person name="Bougher N.L."/>
            <person name="Buchanan P."/>
            <person name="Buyck B."/>
            <person name="Bense V."/>
            <person name="Catcheside P."/>
            <person name="Chovatia M."/>
            <person name="Cooper J."/>
            <person name="Damon W."/>
            <person name="Desjardin D."/>
            <person name="Finy P."/>
            <person name="Geml J."/>
            <person name="Haridas S."/>
            <person name="Hughes K."/>
            <person name="Justo A."/>
            <person name="Karasinski D."/>
            <person name="Kautmanova I."/>
            <person name="Kiss B."/>
            <person name="Kocsube S."/>
            <person name="Kotiranta H."/>
            <person name="LaButti K.M."/>
            <person name="Lechner B.E."/>
            <person name="Liimatainen K."/>
            <person name="Lipzen A."/>
            <person name="Lukacs Z."/>
            <person name="Mihaltcheva S."/>
            <person name="Morgado L.N."/>
            <person name="Niskanen T."/>
            <person name="Noordeloos M.E."/>
            <person name="Ohm R.A."/>
            <person name="Ortiz-Santana B."/>
            <person name="Ovrebo C."/>
            <person name="Racz N."/>
            <person name="Riley R."/>
            <person name="Savchenko A."/>
            <person name="Shiryaev A."/>
            <person name="Soop K."/>
            <person name="Spirin V."/>
            <person name="Szebenyi C."/>
            <person name="Tomsovsky M."/>
            <person name="Tulloss R.E."/>
            <person name="Uehling J."/>
            <person name="Grigoriev I.V."/>
            <person name="Vagvolgyi C."/>
            <person name="Papp T."/>
            <person name="Martin F.M."/>
            <person name="Miettinen O."/>
            <person name="Hibbett D.S."/>
            <person name="Nagy L.G."/>
        </authorList>
    </citation>
    <scope>NUCLEOTIDE SEQUENCE [LARGE SCALE GENOMIC DNA]</scope>
    <source>
        <strain evidence="3 4">HHB13444</strain>
    </source>
</reference>
<dbReference type="EMBL" id="ML211001">
    <property type="protein sequence ID" value="TFK92317.1"/>
    <property type="molecule type" value="Genomic_DNA"/>
</dbReference>
<feature type="transmembrane region" description="Helical" evidence="2">
    <location>
        <begin position="368"/>
        <end position="388"/>
    </location>
</feature>
<proteinExistence type="predicted"/>
<evidence type="ECO:0000313" key="3">
    <source>
        <dbReference type="EMBL" id="TFK92317.1"/>
    </source>
</evidence>
<dbReference type="InParanoid" id="A0A5C3PT08"/>
<keyword evidence="4" id="KW-1185">Reference proteome</keyword>
<evidence type="ECO:0000256" key="1">
    <source>
        <dbReference type="SAM" id="MobiDB-lite"/>
    </source>
</evidence>
<feature type="region of interest" description="Disordered" evidence="1">
    <location>
        <begin position="601"/>
        <end position="622"/>
    </location>
</feature>
<organism evidence="3 4">
    <name type="scientific">Polyporus arcularius HHB13444</name>
    <dbReference type="NCBI Taxonomy" id="1314778"/>
    <lineage>
        <taxon>Eukaryota</taxon>
        <taxon>Fungi</taxon>
        <taxon>Dikarya</taxon>
        <taxon>Basidiomycota</taxon>
        <taxon>Agaricomycotina</taxon>
        <taxon>Agaricomycetes</taxon>
        <taxon>Polyporales</taxon>
        <taxon>Polyporaceae</taxon>
        <taxon>Polyporus</taxon>
    </lineage>
</organism>
<feature type="transmembrane region" description="Helical" evidence="2">
    <location>
        <begin position="441"/>
        <end position="462"/>
    </location>
</feature>
<sequence>MTPITSQPYATNAPVVAVYEYSNEKGCSHAQDGCPPVLLAALSMVLFALAWGLWDAVFNEGSWLSSFGWGEDGTGSAWSALGGFVKRQANGPAGNGGNTFVDRKYYLIVVFVGLVLVILAAICLSAWCCRGAFENPLCCPCYLCACCGGLACLECIGCGLCAEGIDNMLLLSVLAGFPQALSCRLQLSANIIFLCDVLYHVRNAASTGPSFSAQASSWKSPDDILSILMLIGGDIVQRAVAQLAGTGPGPFCPVAFSFGWLAYSVSALTSAVGDGRLLPKPDINMYVVNAKSGYTRENASWLVARLLRDHEVRKFKGGSLTVAFYYTSADPARRAGVPCRDWVYWSGVLVIFAQLAIAIIPGALHGNWIVLLVTAGGTLLALVGSGLGQWRDEKYAARPVKGREVVVLTRGNGSTFAMVVISEQVGIRLEDLAAGRDKRRVVTSVMTGTLFILWLVLLLTVEGLEGDAWYLLAVGGLGMLQNVLAAGVTRSADALGFHFQEGSKDDFIKEKKVMQTMMKAEEREPGVGLSLLPLFFPGDLWPQEQEYWDRKRKERNAAELERRALMMRGAPKLDDKAVASAQVQEAEKGHRRNDTAVTFVEDPLPRTSESRSPPPRSDTFATVASEPDSMMLRLFRNAKLEIFTA</sequence>
<evidence type="ECO:0000256" key="2">
    <source>
        <dbReference type="SAM" id="Phobius"/>
    </source>
</evidence>
<keyword evidence="2" id="KW-1133">Transmembrane helix</keyword>
<accession>A0A5C3PT08</accession>
<keyword evidence="2" id="KW-0472">Membrane</keyword>
<name>A0A5C3PT08_9APHY</name>
<gene>
    <name evidence="3" type="ORF">K466DRAFT_562383</name>
</gene>
<dbReference type="AlphaFoldDB" id="A0A5C3PT08"/>
<feature type="transmembrane region" description="Helical" evidence="2">
    <location>
        <begin position="105"/>
        <end position="127"/>
    </location>
</feature>
<evidence type="ECO:0000313" key="4">
    <source>
        <dbReference type="Proteomes" id="UP000308197"/>
    </source>
</evidence>
<dbReference type="Proteomes" id="UP000308197">
    <property type="component" value="Unassembled WGS sequence"/>
</dbReference>
<keyword evidence="2" id="KW-0812">Transmembrane</keyword>
<feature type="transmembrane region" description="Helical" evidence="2">
    <location>
        <begin position="37"/>
        <end position="54"/>
    </location>
</feature>
<feature type="transmembrane region" description="Helical" evidence="2">
    <location>
        <begin position="342"/>
        <end position="362"/>
    </location>
</feature>